<dbReference type="InterPro" id="IPR007492">
    <property type="entry name" value="LytTR_DNA-bd_dom"/>
</dbReference>
<dbReference type="InterPro" id="IPR001789">
    <property type="entry name" value="Sig_transdc_resp-reg_receiver"/>
</dbReference>
<feature type="domain" description="Response regulatory" evidence="4">
    <location>
        <begin position="3"/>
        <end position="123"/>
    </location>
</feature>
<reference evidence="6" key="1">
    <citation type="journal article" date="2021" name="PeerJ">
        <title>Extensive microbial diversity within the chicken gut microbiome revealed by metagenomics and culture.</title>
        <authorList>
            <person name="Gilroy R."/>
            <person name="Ravi A."/>
            <person name="Getino M."/>
            <person name="Pursley I."/>
            <person name="Horton D.L."/>
            <person name="Alikhan N.F."/>
            <person name="Baker D."/>
            <person name="Gharbi K."/>
            <person name="Hall N."/>
            <person name="Watson M."/>
            <person name="Adriaenssens E.M."/>
            <person name="Foster-Nyarko E."/>
            <person name="Jarju S."/>
            <person name="Secka A."/>
            <person name="Antonio M."/>
            <person name="Oren A."/>
            <person name="Chaudhuri R.R."/>
            <person name="La Ragione R."/>
            <person name="Hildebrand F."/>
            <person name="Pallen M.J."/>
        </authorList>
    </citation>
    <scope>NUCLEOTIDE SEQUENCE</scope>
    <source>
        <strain evidence="6">ChiHjej9B8-13557</strain>
    </source>
</reference>
<reference evidence="6" key="2">
    <citation type="submission" date="2021-04" db="EMBL/GenBank/DDBJ databases">
        <authorList>
            <person name="Gilroy R."/>
        </authorList>
    </citation>
    <scope>NUCLEOTIDE SEQUENCE</scope>
    <source>
        <strain evidence="6">ChiHjej9B8-13557</strain>
    </source>
</reference>
<sequence>MFCVACCDDNAPWLEQFAQQLSRLLRARGTPYRLYTYPNGEALMADLADPNNAMHVLFLDIMLAEEDGLALAARLRAVRPRLPVVLMSSSAEFALSGYAVHPAHYLLKPISDEALGGALDYCMSLRSTPEPLVFRWQKAEKVLPVGEILYVEVFDALLKVHTRTGTVYQTTGHLSQLELKLPAGQFFRCHKSYLVNLDYVEGIRRYSLLLTGGHTVPVSKQNYTAVKQAYLSYSSRRLG</sequence>
<evidence type="ECO:0000259" key="5">
    <source>
        <dbReference type="PROSITE" id="PS50930"/>
    </source>
</evidence>
<keyword evidence="6" id="KW-0238">DNA-binding</keyword>
<dbReference type="Pfam" id="PF04397">
    <property type="entry name" value="LytTR"/>
    <property type="match status" value="1"/>
</dbReference>
<proteinExistence type="predicted"/>
<evidence type="ECO:0000256" key="2">
    <source>
        <dbReference type="ARBA" id="ARBA00024867"/>
    </source>
</evidence>
<dbReference type="CDD" id="cd00156">
    <property type="entry name" value="REC"/>
    <property type="match status" value="1"/>
</dbReference>
<dbReference type="PANTHER" id="PTHR37299:SF1">
    <property type="entry name" value="STAGE 0 SPORULATION PROTEIN A HOMOLOG"/>
    <property type="match status" value="1"/>
</dbReference>
<dbReference type="Gene3D" id="3.40.50.2300">
    <property type="match status" value="1"/>
</dbReference>
<dbReference type="Pfam" id="PF00072">
    <property type="entry name" value="Response_reg"/>
    <property type="match status" value="1"/>
</dbReference>
<evidence type="ECO:0000313" key="6">
    <source>
        <dbReference type="EMBL" id="HJB59691.1"/>
    </source>
</evidence>
<dbReference type="PANTHER" id="PTHR37299">
    <property type="entry name" value="TRANSCRIPTIONAL REGULATOR-RELATED"/>
    <property type="match status" value="1"/>
</dbReference>
<evidence type="ECO:0000256" key="1">
    <source>
        <dbReference type="ARBA" id="ARBA00018672"/>
    </source>
</evidence>
<dbReference type="GO" id="GO:0000156">
    <property type="term" value="F:phosphorelay response regulator activity"/>
    <property type="evidence" value="ECO:0007669"/>
    <property type="project" value="InterPro"/>
</dbReference>
<name>A0A9D2MF98_9FIRM</name>
<gene>
    <name evidence="6" type="ORF">H9771_08595</name>
</gene>
<dbReference type="Gene3D" id="2.40.50.1020">
    <property type="entry name" value="LytTr DNA-binding domain"/>
    <property type="match status" value="1"/>
</dbReference>
<dbReference type="PROSITE" id="PS50930">
    <property type="entry name" value="HTH_LYTTR"/>
    <property type="match status" value="1"/>
</dbReference>
<dbReference type="SMART" id="SM00448">
    <property type="entry name" value="REC"/>
    <property type="match status" value="1"/>
</dbReference>
<dbReference type="InterPro" id="IPR011006">
    <property type="entry name" value="CheY-like_superfamily"/>
</dbReference>
<evidence type="ECO:0000313" key="7">
    <source>
        <dbReference type="Proteomes" id="UP000824211"/>
    </source>
</evidence>
<feature type="domain" description="HTH LytTR-type" evidence="5">
    <location>
        <begin position="132"/>
        <end position="232"/>
    </location>
</feature>
<organism evidence="6 7">
    <name type="scientific">Candidatus Faecalibacterium faecipullorum</name>
    <dbReference type="NCBI Taxonomy" id="2838578"/>
    <lineage>
        <taxon>Bacteria</taxon>
        <taxon>Bacillati</taxon>
        <taxon>Bacillota</taxon>
        <taxon>Clostridia</taxon>
        <taxon>Eubacteriales</taxon>
        <taxon>Oscillospiraceae</taxon>
        <taxon>Faecalibacterium</taxon>
    </lineage>
</organism>
<protein>
    <recommendedName>
        <fullName evidence="1">Stage 0 sporulation protein A homolog</fullName>
    </recommendedName>
</protein>
<keyword evidence="3" id="KW-0597">Phosphoprotein</keyword>
<evidence type="ECO:0000259" key="4">
    <source>
        <dbReference type="PROSITE" id="PS50110"/>
    </source>
</evidence>
<dbReference type="SMART" id="SM00850">
    <property type="entry name" value="LytTR"/>
    <property type="match status" value="1"/>
</dbReference>
<dbReference type="SUPFAM" id="SSF52172">
    <property type="entry name" value="CheY-like"/>
    <property type="match status" value="1"/>
</dbReference>
<accession>A0A9D2MF98</accession>
<dbReference type="AlphaFoldDB" id="A0A9D2MF98"/>
<dbReference type="PROSITE" id="PS50110">
    <property type="entry name" value="RESPONSE_REGULATORY"/>
    <property type="match status" value="1"/>
</dbReference>
<dbReference type="InterPro" id="IPR046947">
    <property type="entry name" value="LytR-like"/>
</dbReference>
<comment type="caution">
    <text evidence="6">The sequence shown here is derived from an EMBL/GenBank/DDBJ whole genome shotgun (WGS) entry which is preliminary data.</text>
</comment>
<feature type="modified residue" description="4-aspartylphosphate" evidence="3">
    <location>
        <position position="60"/>
    </location>
</feature>
<dbReference type="Proteomes" id="UP000824211">
    <property type="component" value="Unassembled WGS sequence"/>
</dbReference>
<dbReference type="EMBL" id="DWXX01000157">
    <property type="protein sequence ID" value="HJB59691.1"/>
    <property type="molecule type" value="Genomic_DNA"/>
</dbReference>
<dbReference type="GO" id="GO:0003677">
    <property type="term" value="F:DNA binding"/>
    <property type="evidence" value="ECO:0007669"/>
    <property type="project" value="UniProtKB-KW"/>
</dbReference>
<evidence type="ECO:0000256" key="3">
    <source>
        <dbReference type="PROSITE-ProRule" id="PRU00169"/>
    </source>
</evidence>
<comment type="function">
    <text evidence="2">May play the central regulatory role in sporulation. It may be an element of the effector pathway responsible for the activation of sporulation genes in response to nutritional stress. Spo0A may act in concert with spo0H (a sigma factor) to control the expression of some genes that are critical to the sporulation process.</text>
</comment>